<organism evidence="1 2">
    <name type="scientific">Microbulbifer harenosus</name>
    <dbReference type="NCBI Taxonomy" id="2576840"/>
    <lineage>
        <taxon>Bacteria</taxon>
        <taxon>Pseudomonadati</taxon>
        <taxon>Pseudomonadota</taxon>
        <taxon>Gammaproteobacteria</taxon>
        <taxon>Cellvibrionales</taxon>
        <taxon>Microbulbiferaceae</taxon>
        <taxon>Microbulbifer</taxon>
    </lineage>
</organism>
<name>A0ABY2UNW5_9GAMM</name>
<reference evidence="1 2" key="1">
    <citation type="submission" date="2019-05" db="EMBL/GenBank/DDBJ databases">
        <title>Microbulbifer harenosus sp. nov., an alginate-degrading bacterium isolated from coastal sand.</title>
        <authorList>
            <person name="Huang H."/>
            <person name="Mo K."/>
            <person name="Bao S."/>
        </authorList>
    </citation>
    <scope>NUCLEOTIDE SEQUENCE [LARGE SCALE GENOMIC DNA]</scope>
    <source>
        <strain evidence="1 2">HB161719</strain>
    </source>
</reference>
<dbReference type="EMBL" id="VANI01000009">
    <property type="protein sequence ID" value="TLM77758.1"/>
    <property type="molecule type" value="Genomic_DNA"/>
</dbReference>
<proteinExistence type="predicted"/>
<keyword evidence="2" id="KW-1185">Reference proteome</keyword>
<accession>A0ABY2UNW5</accession>
<evidence type="ECO:0000313" key="2">
    <source>
        <dbReference type="Proteomes" id="UP000306791"/>
    </source>
</evidence>
<comment type="caution">
    <text evidence="1">The sequence shown here is derived from an EMBL/GenBank/DDBJ whole genome shotgun (WGS) entry which is preliminary data.</text>
</comment>
<evidence type="ECO:0000313" key="1">
    <source>
        <dbReference type="EMBL" id="TLM77758.1"/>
    </source>
</evidence>
<dbReference type="Gene3D" id="2.40.50.120">
    <property type="match status" value="1"/>
</dbReference>
<dbReference type="InterPro" id="IPR008993">
    <property type="entry name" value="TIMP-like_OB-fold"/>
</dbReference>
<gene>
    <name evidence="1" type="ORF">FDY93_09225</name>
</gene>
<dbReference type="Proteomes" id="UP000306791">
    <property type="component" value="Unassembled WGS sequence"/>
</dbReference>
<sequence length="163" mass="17454">MALMAAVAVVAGCANERVSDAALHAGNLEAHPAVSDKSQGGSDLPLDEAVSRRVAEAELVAKVRITGVHRMIDHALSEPGMMAILGYVYSGVAEKVWKGESARLLAFRLTLDDCEEKLREGKQYLIFASVDTEGRLQLTSCEAAVADGEAENLLVQLDRYLQG</sequence>
<protein>
    <submittedName>
        <fullName evidence="1">Uncharacterized protein</fullName>
    </submittedName>
</protein>
<dbReference type="SUPFAM" id="SSF50242">
    <property type="entry name" value="TIMP-like"/>
    <property type="match status" value="1"/>
</dbReference>
<dbReference type="RefSeq" id="WP_138235435.1">
    <property type="nucleotide sequence ID" value="NZ_CP185860.1"/>
</dbReference>